<dbReference type="OrthoDB" id="16987at2"/>
<dbReference type="EMBL" id="LT993738">
    <property type="protein sequence ID" value="SPN73321.1"/>
    <property type="molecule type" value="Genomic_DNA"/>
</dbReference>
<keyword evidence="1" id="KW-0812">Transmembrane</keyword>
<reference evidence="3" key="1">
    <citation type="submission" date="2017-11" db="EMBL/GenBank/DDBJ databases">
        <authorList>
            <person name="Seth-Smith MB H."/>
        </authorList>
    </citation>
    <scope>NUCLEOTIDE SEQUENCE [LARGE SCALE GENOMIC DNA]</scope>
</reference>
<keyword evidence="1" id="KW-0472">Membrane</keyword>
<feature type="transmembrane region" description="Helical" evidence="1">
    <location>
        <begin position="62"/>
        <end position="81"/>
    </location>
</feature>
<accession>A0A2R8FAD4</accession>
<dbReference type="Proteomes" id="UP000244926">
    <property type="component" value="Chromosome I"/>
</dbReference>
<dbReference type="InterPro" id="IPR006974">
    <property type="entry name" value="DUF648"/>
</dbReference>
<dbReference type="AlphaFoldDB" id="A0A2R8FAD4"/>
<name>A0A2R8FAD4_9CHLA</name>
<gene>
    <name evidence="2" type="ORF">C10C_0139</name>
</gene>
<sequence length="343" mass="39007">MKIYSITSEVKATWPLQLASKIDSYLFLGGKRIRIVAIPKPSQIIGQEEEVQISLIIKILKILSFLIFPLIAIALALHYFLHAKYNNCLLVSKVLQSTQQSVPIPGAPAGTFSPYKITTLVPMSQKNLRFIGSNPILVQSAFEATKPTFFCVPVKYRQIVIKNGKINFFLDLEKLADDINLDSVHWPAAYLNSPMDFCSDEDRRLIKKMQSDQTGTYISSIGKRSLLDFMLKYLFIDGITQDQFYNPSSGRVTLFPKVPHIYARYSKQNSTIWFEVFFKKGPLEEDQGGGFYILEQLRKLGVKFPIIPSQGGQNPDFERILGIRVYWETSYEKPLSHGVKMTS</sequence>
<proteinExistence type="predicted"/>
<dbReference type="KEGG" id="csee:C10C_0139"/>
<keyword evidence="1" id="KW-1133">Transmembrane helix</keyword>
<organism evidence="2 3">
    <name type="scientific">Chlamydia serpentis</name>
    <dbReference type="NCBI Taxonomy" id="1967782"/>
    <lineage>
        <taxon>Bacteria</taxon>
        <taxon>Pseudomonadati</taxon>
        <taxon>Chlamydiota</taxon>
        <taxon>Chlamydiia</taxon>
        <taxon>Chlamydiales</taxon>
        <taxon>Chlamydiaceae</taxon>
        <taxon>Chlamydia/Chlamydophila group</taxon>
        <taxon>Chlamydia</taxon>
    </lineage>
</organism>
<keyword evidence="3" id="KW-1185">Reference proteome</keyword>
<protein>
    <submittedName>
        <fullName evidence="2">Uncharacterized protein</fullName>
    </submittedName>
</protein>
<evidence type="ECO:0000313" key="2">
    <source>
        <dbReference type="EMBL" id="SPN73321.1"/>
    </source>
</evidence>
<evidence type="ECO:0000313" key="3">
    <source>
        <dbReference type="Proteomes" id="UP000244926"/>
    </source>
</evidence>
<dbReference type="Pfam" id="PF04890">
    <property type="entry name" value="DUF648"/>
    <property type="match status" value="1"/>
</dbReference>
<evidence type="ECO:0000256" key="1">
    <source>
        <dbReference type="SAM" id="Phobius"/>
    </source>
</evidence>